<organism evidence="1 2">
    <name type="scientific">Thiomonas delicata</name>
    <name type="common">Thiomonas cuprina</name>
    <dbReference type="NCBI Taxonomy" id="364030"/>
    <lineage>
        <taxon>Bacteria</taxon>
        <taxon>Pseudomonadati</taxon>
        <taxon>Pseudomonadota</taxon>
        <taxon>Betaproteobacteria</taxon>
        <taxon>Burkholderiales</taxon>
        <taxon>Thiomonas</taxon>
    </lineage>
</organism>
<dbReference type="RefSeq" id="WP_094159816.1">
    <property type="nucleotide sequence ID" value="NZ_LT592170.1"/>
</dbReference>
<evidence type="ECO:0008006" key="3">
    <source>
        <dbReference type="Google" id="ProtNLM"/>
    </source>
</evidence>
<evidence type="ECO:0000313" key="2">
    <source>
        <dbReference type="Proteomes" id="UP000214566"/>
    </source>
</evidence>
<dbReference type="InterPro" id="IPR014942">
    <property type="entry name" value="AbiEii"/>
</dbReference>
<sequence>MAESFFALSKKDQHEALEHGRAETGRPAHLLEKDVWVVWTLRALFESPLSADLTFKGGTSLSKVYKVIDRFSEDIDLTYDIRKLIPDLIGHDGELPASRSQAGKWTQAVRRRLPEWITQNVQPVIQAALTRERLDARLELGGQENDKLFLHYPALAQGTGYVAPVVTLEFGGRATGEPHEVFQVACDIAEHFPGVSFPTASPLVMSVARTFWEKATAAHVFCAQGRVRNERYARHWHDLVAIARSAHFAAVMTDRMVATAVAHHKSHFFIEKDTNGQVIDYAAATTGHLKIVPEGEAKAALAKDYAAMLADEVMVGNALPFDELLKICAELEAKINNSVVDIDNDDQNLGRQPSPR</sequence>
<keyword evidence="2" id="KW-1185">Reference proteome</keyword>
<gene>
    <name evidence="1" type="ORF">THIARS_60268</name>
</gene>
<dbReference type="OrthoDB" id="9780929at2"/>
<reference evidence="1 2" key="1">
    <citation type="submission" date="2016-06" db="EMBL/GenBank/DDBJ databases">
        <authorList>
            <person name="Kjaerup R.B."/>
            <person name="Dalgaard T.S."/>
            <person name="Juul-Madsen H.R."/>
        </authorList>
    </citation>
    <scope>NUCLEOTIDE SEQUENCE [LARGE SCALE GENOMIC DNA]</scope>
    <source>
        <strain evidence="1 2">DSM 16361</strain>
    </source>
</reference>
<dbReference type="EMBL" id="FLMQ01000055">
    <property type="protein sequence ID" value="SBP87555.1"/>
    <property type="molecule type" value="Genomic_DNA"/>
</dbReference>
<protein>
    <recommendedName>
        <fullName evidence="3">Nucleotidyl transferase AbiEii/AbiGii toxin family protein</fullName>
    </recommendedName>
</protein>
<dbReference type="Proteomes" id="UP000214566">
    <property type="component" value="Unassembled WGS sequence"/>
</dbReference>
<evidence type="ECO:0000313" key="1">
    <source>
        <dbReference type="EMBL" id="SBP87555.1"/>
    </source>
</evidence>
<accession>A0A238D2T6</accession>
<name>A0A238D2T6_THIDL</name>
<dbReference type="Gene3D" id="3.10.450.620">
    <property type="entry name" value="JHP933, nucleotidyltransferase-like core domain"/>
    <property type="match status" value="1"/>
</dbReference>
<proteinExistence type="predicted"/>
<dbReference type="Pfam" id="PF08843">
    <property type="entry name" value="AbiEii"/>
    <property type="match status" value="1"/>
</dbReference>
<dbReference type="AlphaFoldDB" id="A0A238D2T6"/>